<keyword evidence="3" id="KW-0238">DNA-binding</keyword>
<dbReference type="GO" id="GO:0005739">
    <property type="term" value="C:mitochondrion"/>
    <property type="evidence" value="ECO:0007669"/>
    <property type="project" value="EnsemblPlants"/>
</dbReference>
<dbReference type="eggNOG" id="ENOG502QSF6">
    <property type="taxonomic scope" value="Eukaryota"/>
</dbReference>
<dbReference type="Pfam" id="PF01367">
    <property type="entry name" value="5_3_exonuc"/>
    <property type="match status" value="1"/>
</dbReference>
<keyword evidence="1" id="KW-0540">Nuclease</keyword>
<dbReference type="FunFam" id="3.40.50.1010:FF:000028">
    <property type="entry name" value="5'-3' exonuclease family protein"/>
    <property type="match status" value="1"/>
</dbReference>
<evidence type="ECO:0000256" key="2">
    <source>
        <dbReference type="ARBA" id="ARBA00022801"/>
    </source>
</evidence>
<sequence length="424" mass="46833">MTMHLSHHSRLLWRNLCFRGRIGNSCNRNFSPSLSRTTKYYCSNLEAAVCEYSNEAAILTSKSEAAGTKFPEERAAATSAEERAATSSAVTSNGRVMLIDGTSIIYRAYYKLLARLNHGHLAHADGNADWVLTIFSALSLLIDVLKFLPSHVAVVFDHDGVPYGTTSNSSTGYRSAKGMNFRHNLYPAYKSNRPPTPDTIVQGLQYLKASIKAMSIKVIEVSGVEADDVIGTLAMRSIGDGFKVRVVSPDKDFFQILSPSLRLLRLTPRGSEMASFGIEDFAKKFGNLEPAQFVDFISLVGDKSDNIPGVDGIGNVHAVELISRFGTLENLLQSIDEIKEGRIKETLIANADQAILSKELALLRSDLPYFMVPFHTRDLTFKKPEDNGEKLRSLLIAIADYAEGFSADPVIKRAFNLWENLEAR</sequence>
<evidence type="ECO:0000259" key="4">
    <source>
        <dbReference type="SMART" id="SM00475"/>
    </source>
</evidence>
<dbReference type="OrthoDB" id="275278at2759"/>
<dbReference type="SUPFAM" id="SSF47807">
    <property type="entry name" value="5' to 3' exonuclease, C-terminal subdomain"/>
    <property type="match status" value="1"/>
</dbReference>
<dbReference type="EMBL" id="CM002873">
    <property type="protein sequence ID" value="KFK34441.1"/>
    <property type="molecule type" value="Genomic_DNA"/>
</dbReference>
<dbReference type="GO" id="GO:0033567">
    <property type="term" value="P:DNA replication, Okazaki fragment processing"/>
    <property type="evidence" value="ECO:0007669"/>
    <property type="project" value="InterPro"/>
</dbReference>
<dbReference type="GO" id="GO:0017108">
    <property type="term" value="F:5'-flap endonuclease activity"/>
    <property type="evidence" value="ECO:0007669"/>
    <property type="project" value="InterPro"/>
</dbReference>
<keyword evidence="2" id="KW-0378">Hydrolase</keyword>
<reference evidence="6" key="1">
    <citation type="journal article" date="2015" name="Nat. Plants">
        <title>Genome expansion of Arabis alpina linked with retrotransposition and reduced symmetric DNA methylation.</title>
        <authorList>
            <person name="Willing E.M."/>
            <person name="Rawat V."/>
            <person name="Mandakova T."/>
            <person name="Maumus F."/>
            <person name="James G.V."/>
            <person name="Nordstroem K.J."/>
            <person name="Becker C."/>
            <person name="Warthmann N."/>
            <person name="Chica C."/>
            <person name="Szarzynska B."/>
            <person name="Zytnicki M."/>
            <person name="Albani M.C."/>
            <person name="Kiefer C."/>
            <person name="Bergonzi S."/>
            <person name="Castaings L."/>
            <person name="Mateos J.L."/>
            <person name="Berns M.C."/>
            <person name="Bujdoso N."/>
            <person name="Piofczyk T."/>
            <person name="de Lorenzo L."/>
            <person name="Barrero-Sicilia C."/>
            <person name="Mateos I."/>
            <person name="Piednoel M."/>
            <person name="Hagmann J."/>
            <person name="Chen-Min-Tao R."/>
            <person name="Iglesias-Fernandez R."/>
            <person name="Schuster S.C."/>
            <person name="Alonso-Blanco C."/>
            <person name="Roudier F."/>
            <person name="Carbonero P."/>
            <person name="Paz-Ares J."/>
            <person name="Davis S.J."/>
            <person name="Pecinka A."/>
            <person name="Quesneville H."/>
            <person name="Colot V."/>
            <person name="Lysak M.A."/>
            <person name="Weigel D."/>
            <person name="Coupland G."/>
            <person name="Schneeberger K."/>
        </authorList>
    </citation>
    <scope>NUCLEOTIDE SEQUENCE [LARGE SCALE GENOMIC DNA]</scope>
    <source>
        <strain evidence="6">cv. Pajares</strain>
    </source>
</reference>
<dbReference type="Pfam" id="PF02739">
    <property type="entry name" value="5_3_exonuc_N"/>
    <property type="match status" value="1"/>
</dbReference>
<dbReference type="Gene3D" id="3.40.50.1010">
    <property type="entry name" value="5'-nuclease"/>
    <property type="match status" value="1"/>
</dbReference>
<dbReference type="SMART" id="SM00475">
    <property type="entry name" value="53EXOc"/>
    <property type="match status" value="1"/>
</dbReference>
<keyword evidence="6" id="KW-1185">Reference proteome</keyword>
<dbReference type="InterPro" id="IPR038969">
    <property type="entry name" value="FEN"/>
</dbReference>
<dbReference type="Gramene" id="KFK34441">
    <property type="protein sequence ID" value="KFK34441"/>
    <property type="gene ID" value="AALP_AA5G145100"/>
</dbReference>
<dbReference type="Proteomes" id="UP000029120">
    <property type="component" value="Chromosome 5"/>
</dbReference>
<dbReference type="FunFam" id="1.10.150.20:FF:000003">
    <property type="entry name" value="DNA polymerase I"/>
    <property type="match status" value="1"/>
</dbReference>
<dbReference type="InterPro" id="IPR036279">
    <property type="entry name" value="5-3_exonuclease_C_sf"/>
</dbReference>
<evidence type="ECO:0000256" key="1">
    <source>
        <dbReference type="ARBA" id="ARBA00022722"/>
    </source>
</evidence>
<dbReference type="InterPro" id="IPR008918">
    <property type="entry name" value="HhH2"/>
</dbReference>
<dbReference type="GO" id="GO:0003677">
    <property type="term" value="F:DNA binding"/>
    <property type="evidence" value="ECO:0007669"/>
    <property type="project" value="UniProtKB-KW"/>
</dbReference>
<dbReference type="CDD" id="cd09859">
    <property type="entry name" value="PIN_53EXO"/>
    <property type="match status" value="1"/>
</dbReference>
<feature type="domain" description="5'-3' exonuclease" evidence="4">
    <location>
        <begin position="94"/>
        <end position="382"/>
    </location>
</feature>
<dbReference type="OMA" id="RAFYLWN"/>
<dbReference type="InterPro" id="IPR029060">
    <property type="entry name" value="PIN-like_dom_sf"/>
</dbReference>
<name>A0A087GX39_ARAAL</name>
<dbReference type="InterPro" id="IPR002421">
    <property type="entry name" value="5-3_exonuclease"/>
</dbReference>
<evidence type="ECO:0000313" key="6">
    <source>
        <dbReference type="Proteomes" id="UP000029120"/>
    </source>
</evidence>
<dbReference type="PANTHER" id="PTHR42646:SF2">
    <property type="entry name" value="5'-3' EXONUCLEASE FAMILY PROTEIN"/>
    <property type="match status" value="1"/>
</dbReference>
<gene>
    <name evidence="5" type="ordered locus">AALP_Aa5g145100</name>
</gene>
<evidence type="ECO:0000256" key="3">
    <source>
        <dbReference type="ARBA" id="ARBA00023125"/>
    </source>
</evidence>
<dbReference type="SUPFAM" id="SSF88723">
    <property type="entry name" value="PIN domain-like"/>
    <property type="match status" value="1"/>
</dbReference>
<organism evidence="5 6">
    <name type="scientific">Arabis alpina</name>
    <name type="common">Alpine rock-cress</name>
    <dbReference type="NCBI Taxonomy" id="50452"/>
    <lineage>
        <taxon>Eukaryota</taxon>
        <taxon>Viridiplantae</taxon>
        <taxon>Streptophyta</taxon>
        <taxon>Embryophyta</taxon>
        <taxon>Tracheophyta</taxon>
        <taxon>Spermatophyta</taxon>
        <taxon>Magnoliopsida</taxon>
        <taxon>eudicotyledons</taxon>
        <taxon>Gunneridae</taxon>
        <taxon>Pentapetalae</taxon>
        <taxon>rosids</taxon>
        <taxon>malvids</taxon>
        <taxon>Brassicales</taxon>
        <taxon>Brassicaceae</taxon>
        <taxon>Arabideae</taxon>
        <taxon>Arabis</taxon>
    </lineage>
</organism>
<proteinExistence type="predicted"/>
<dbReference type="InterPro" id="IPR020046">
    <property type="entry name" value="5-3_exonucl_a-hlix_arch_N"/>
</dbReference>
<dbReference type="SMART" id="SM00279">
    <property type="entry name" value="HhH2"/>
    <property type="match status" value="1"/>
</dbReference>
<dbReference type="AlphaFoldDB" id="A0A087GX39"/>
<dbReference type="Gene3D" id="1.10.150.20">
    <property type="entry name" value="5' to 3' exonuclease, C-terminal subdomain"/>
    <property type="match status" value="1"/>
</dbReference>
<protein>
    <recommendedName>
        <fullName evidence="4">5'-3' exonuclease domain-containing protein</fullName>
    </recommendedName>
</protein>
<dbReference type="GO" id="GO:0008409">
    <property type="term" value="F:5'-3' exonuclease activity"/>
    <property type="evidence" value="ECO:0007669"/>
    <property type="project" value="InterPro"/>
</dbReference>
<accession>A0A087GX39</accession>
<dbReference type="CDD" id="cd09898">
    <property type="entry name" value="H3TH_53EXO"/>
    <property type="match status" value="1"/>
</dbReference>
<dbReference type="InterPro" id="IPR020045">
    <property type="entry name" value="DNA_polI_H3TH"/>
</dbReference>
<evidence type="ECO:0000313" key="5">
    <source>
        <dbReference type="EMBL" id="KFK34441.1"/>
    </source>
</evidence>
<dbReference type="PANTHER" id="PTHR42646">
    <property type="entry name" value="FLAP ENDONUCLEASE XNI"/>
    <property type="match status" value="1"/>
</dbReference>